<dbReference type="Gene3D" id="3.30.70.890">
    <property type="entry name" value="GHMP kinase, C-terminal domain"/>
    <property type="match status" value="1"/>
</dbReference>
<dbReference type="RefSeq" id="WP_353647685.1">
    <property type="nucleotide sequence ID" value="NZ_CP159218.1"/>
</dbReference>
<dbReference type="GO" id="GO:0004413">
    <property type="term" value="F:homoserine kinase activity"/>
    <property type="evidence" value="ECO:0007669"/>
    <property type="project" value="UniProtKB-UniRule"/>
</dbReference>
<evidence type="ECO:0000313" key="11">
    <source>
        <dbReference type="EMBL" id="XCG62070.1"/>
    </source>
</evidence>
<evidence type="ECO:0000256" key="3">
    <source>
        <dbReference type="ARBA" id="ARBA00022697"/>
    </source>
</evidence>
<comment type="catalytic activity">
    <reaction evidence="7">
        <text>L-homoserine + ATP = O-phospho-L-homoserine + ADP + H(+)</text>
        <dbReference type="Rhea" id="RHEA:13985"/>
        <dbReference type="ChEBI" id="CHEBI:15378"/>
        <dbReference type="ChEBI" id="CHEBI:30616"/>
        <dbReference type="ChEBI" id="CHEBI:57476"/>
        <dbReference type="ChEBI" id="CHEBI:57590"/>
        <dbReference type="ChEBI" id="CHEBI:456216"/>
        <dbReference type="EC" id="2.7.1.39"/>
    </reaction>
</comment>
<dbReference type="PRINTS" id="PR00958">
    <property type="entry name" value="HOMSERKINASE"/>
</dbReference>
<dbReference type="InterPro" id="IPR036554">
    <property type="entry name" value="GHMP_kinase_C_sf"/>
</dbReference>
<dbReference type="GO" id="GO:0009088">
    <property type="term" value="P:threonine biosynthetic process"/>
    <property type="evidence" value="ECO:0007669"/>
    <property type="project" value="UniProtKB-UniRule"/>
</dbReference>
<feature type="domain" description="GHMP kinase N-terminal" evidence="9">
    <location>
        <begin position="78"/>
        <end position="163"/>
    </location>
</feature>
<dbReference type="InterPro" id="IPR020568">
    <property type="entry name" value="Ribosomal_Su5_D2-typ_SF"/>
</dbReference>
<protein>
    <recommendedName>
        <fullName evidence="7 8">Homoserine kinase</fullName>
        <shortName evidence="7">HK</shortName>
        <shortName evidence="7">HSK</shortName>
        <ecNumber evidence="7 8">2.7.1.39</ecNumber>
    </recommendedName>
</protein>
<keyword evidence="3 7" id="KW-0791">Threonine biosynthesis</keyword>
<gene>
    <name evidence="7 11" type="primary">thrB</name>
    <name evidence="11" type="ORF">ABLG96_12340</name>
</gene>
<evidence type="ECO:0000259" key="10">
    <source>
        <dbReference type="Pfam" id="PF08544"/>
    </source>
</evidence>
<comment type="function">
    <text evidence="7">Catalyzes the ATP-dependent phosphorylation of L-homoserine to L-homoserine phosphate.</text>
</comment>
<keyword evidence="6 7" id="KW-0067">ATP-binding</keyword>
<dbReference type="HAMAP" id="MF_00384">
    <property type="entry name" value="Homoser_kinase"/>
    <property type="match status" value="1"/>
</dbReference>
<dbReference type="PIRSF" id="PIRSF000676">
    <property type="entry name" value="Homoser_kin"/>
    <property type="match status" value="1"/>
</dbReference>
<dbReference type="AlphaFoldDB" id="A0AAU8DL21"/>
<dbReference type="GO" id="GO:0005524">
    <property type="term" value="F:ATP binding"/>
    <property type="evidence" value="ECO:0007669"/>
    <property type="project" value="UniProtKB-UniRule"/>
</dbReference>
<keyword evidence="2 7" id="KW-0808">Transferase</keyword>
<dbReference type="InterPro" id="IPR013750">
    <property type="entry name" value="GHMP_kinase_C_dom"/>
</dbReference>
<dbReference type="InterPro" id="IPR014721">
    <property type="entry name" value="Ribsml_uS5_D2-typ_fold_subgr"/>
</dbReference>
<dbReference type="PANTHER" id="PTHR20861:SF1">
    <property type="entry name" value="HOMOSERINE KINASE"/>
    <property type="match status" value="1"/>
</dbReference>
<dbReference type="SUPFAM" id="SSF55060">
    <property type="entry name" value="GHMP Kinase, C-terminal domain"/>
    <property type="match status" value="1"/>
</dbReference>
<evidence type="ECO:0000256" key="8">
    <source>
        <dbReference type="NCBIfam" id="TIGR00191"/>
    </source>
</evidence>
<comment type="caution">
    <text evidence="7">Lacks conserved residue(s) required for the propagation of feature annotation.</text>
</comment>
<evidence type="ECO:0000259" key="9">
    <source>
        <dbReference type="Pfam" id="PF00288"/>
    </source>
</evidence>
<name>A0AAU8DL21_9ACTN</name>
<organism evidence="11">
    <name type="scientific">Nakamurella sp. A5-74</name>
    <dbReference type="NCBI Taxonomy" id="3158264"/>
    <lineage>
        <taxon>Bacteria</taxon>
        <taxon>Bacillati</taxon>
        <taxon>Actinomycetota</taxon>
        <taxon>Actinomycetes</taxon>
        <taxon>Nakamurellales</taxon>
        <taxon>Nakamurellaceae</taxon>
        <taxon>Nakamurella</taxon>
    </lineage>
</organism>
<keyword evidence="7" id="KW-0963">Cytoplasm</keyword>
<dbReference type="InterPro" id="IPR006204">
    <property type="entry name" value="GHMP_kinase_N_dom"/>
</dbReference>
<dbReference type="EMBL" id="CP159218">
    <property type="protein sequence ID" value="XCG62070.1"/>
    <property type="molecule type" value="Genomic_DNA"/>
</dbReference>
<dbReference type="Pfam" id="PF00288">
    <property type="entry name" value="GHMP_kinases_N"/>
    <property type="match status" value="1"/>
</dbReference>
<keyword evidence="1 7" id="KW-0028">Amino-acid biosynthesis</keyword>
<proteinExistence type="inferred from homology"/>
<evidence type="ECO:0000256" key="4">
    <source>
        <dbReference type="ARBA" id="ARBA00022741"/>
    </source>
</evidence>
<comment type="similarity">
    <text evidence="7">Belongs to the GHMP kinase family. Homoserine kinase subfamily.</text>
</comment>
<keyword evidence="4 7" id="KW-0547">Nucleotide-binding</keyword>
<evidence type="ECO:0000256" key="5">
    <source>
        <dbReference type="ARBA" id="ARBA00022777"/>
    </source>
</evidence>
<comment type="subcellular location">
    <subcellularLocation>
        <location evidence="7">Cytoplasm</location>
    </subcellularLocation>
</comment>
<accession>A0AAU8DL21</accession>
<evidence type="ECO:0000256" key="6">
    <source>
        <dbReference type="ARBA" id="ARBA00022840"/>
    </source>
</evidence>
<evidence type="ECO:0000256" key="2">
    <source>
        <dbReference type="ARBA" id="ARBA00022679"/>
    </source>
</evidence>
<dbReference type="NCBIfam" id="TIGR00191">
    <property type="entry name" value="thrB"/>
    <property type="match status" value="1"/>
</dbReference>
<dbReference type="PANTHER" id="PTHR20861">
    <property type="entry name" value="HOMOSERINE/4-DIPHOSPHOCYTIDYL-2-C-METHYL-D-ERYTHRITOL KINASE"/>
    <property type="match status" value="1"/>
</dbReference>
<feature type="domain" description="GHMP kinase C-terminal" evidence="10">
    <location>
        <begin position="232"/>
        <end position="296"/>
    </location>
</feature>
<dbReference type="GO" id="GO:0005737">
    <property type="term" value="C:cytoplasm"/>
    <property type="evidence" value="ECO:0007669"/>
    <property type="project" value="UniProtKB-SubCell"/>
</dbReference>
<keyword evidence="5 7" id="KW-0418">Kinase</keyword>
<dbReference type="InterPro" id="IPR000870">
    <property type="entry name" value="Homoserine_kinase"/>
</dbReference>
<sequence>MTLPAPLPAPTPGSMAGPGEGWVAVSVPATSANLGPGYDSLGLALDKRDVVWGRRSDSGVRIEVQGCGASTVPRSADNLVHRSAQRALAALDEPLADLELLCHNVIPHGGGQGSSAAAIVAGLAVGRALVPDGSMRMSDGDLLDIAAGIEGHPDNAAPAVLGGFTLSWIEESGRTRVVRPVIHPEVSVLLFSADRGASTEMARTLLPDTVPHRDAALNSRTSALLMYALGQAPELLFEATHDWLHQRYRASAMRPTADLVLRLRDAGFAATVSGAGPSVLVLLDPRSRRDFDRDAWQVDGFEAETLAVDTRGLVVGPGAQA</sequence>
<reference evidence="11" key="1">
    <citation type="submission" date="2024-05" db="EMBL/GenBank/DDBJ databases">
        <authorList>
            <person name="Cai S.Y."/>
            <person name="Jin L.M."/>
            <person name="Li H.R."/>
        </authorList>
    </citation>
    <scope>NUCLEOTIDE SEQUENCE</scope>
    <source>
        <strain evidence="11">A5-74</strain>
    </source>
</reference>
<dbReference type="Pfam" id="PF08544">
    <property type="entry name" value="GHMP_kinases_C"/>
    <property type="match status" value="1"/>
</dbReference>
<evidence type="ECO:0000256" key="1">
    <source>
        <dbReference type="ARBA" id="ARBA00022605"/>
    </source>
</evidence>
<dbReference type="Gene3D" id="3.30.230.10">
    <property type="match status" value="1"/>
</dbReference>
<evidence type="ECO:0000256" key="7">
    <source>
        <dbReference type="HAMAP-Rule" id="MF_00384"/>
    </source>
</evidence>
<dbReference type="SUPFAM" id="SSF54211">
    <property type="entry name" value="Ribosomal protein S5 domain 2-like"/>
    <property type="match status" value="1"/>
</dbReference>
<comment type="pathway">
    <text evidence="7">Amino-acid biosynthesis; L-threonine biosynthesis; L-threonine from L-aspartate: step 4/5.</text>
</comment>
<dbReference type="EC" id="2.7.1.39" evidence="7 8"/>